<feature type="domain" description="Outer membrane protein beta-barrel" evidence="3">
    <location>
        <begin position="10"/>
        <end position="178"/>
    </location>
</feature>
<dbReference type="EMBL" id="ANAH02000064">
    <property type="protein sequence ID" value="EPX56960.1"/>
    <property type="molecule type" value="Genomic_DNA"/>
</dbReference>
<keyword evidence="1 2" id="KW-0732">Signal</keyword>
<dbReference type="SUPFAM" id="SSF56925">
    <property type="entry name" value="OMPA-like"/>
    <property type="match status" value="1"/>
</dbReference>
<accession>S9NXK6</accession>
<dbReference type="NCBIfam" id="NF033755">
    <property type="entry name" value="gliding_CglE"/>
    <property type="match status" value="1"/>
</dbReference>
<comment type="caution">
    <text evidence="4">The sequence shown here is derived from an EMBL/GenBank/DDBJ whole genome shotgun (WGS) entry which is preliminary data.</text>
</comment>
<evidence type="ECO:0000259" key="3">
    <source>
        <dbReference type="Pfam" id="PF13505"/>
    </source>
</evidence>
<feature type="signal peptide" evidence="2">
    <location>
        <begin position="1"/>
        <end position="24"/>
    </location>
</feature>
<dbReference type="AlphaFoldDB" id="S9NXK6"/>
<evidence type="ECO:0000256" key="2">
    <source>
        <dbReference type="SAM" id="SignalP"/>
    </source>
</evidence>
<dbReference type="Pfam" id="PF13505">
    <property type="entry name" value="OMP_b-brl"/>
    <property type="match status" value="1"/>
</dbReference>
<proteinExistence type="predicted"/>
<keyword evidence="5" id="KW-1185">Reference proteome</keyword>
<dbReference type="InterPro" id="IPR011250">
    <property type="entry name" value="OMP/PagP_B-barrel"/>
</dbReference>
<dbReference type="Proteomes" id="UP000011682">
    <property type="component" value="Unassembled WGS sequence"/>
</dbReference>
<evidence type="ECO:0000313" key="4">
    <source>
        <dbReference type="EMBL" id="EPX56960.1"/>
    </source>
</evidence>
<reference evidence="4" key="1">
    <citation type="submission" date="2013-05" db="EMBL/GenBank/DDBJ databases">
        <title>Genome assembly of Cystobacter fuscus DSM 2262.</title>
        <authorList>
            <person name="Sharma G."/>
            <person name="Khatri I."/>
            <person name="Kaur C."/>
            <person name="Mayilraj S."/>
            <person name="Subramanian S."/>
        </authorList>
    </citation>
    <scope>NUCLEOTIDE SEQUENCE [LARGE SCALE GENOMIC DNA]</scope>
    <source>
        <strain evidence="4">DSM 2262</strain>
    </source>
</reference>
<evidence type="ECO:0000256" key="1">
    <source>
        <dbReference type="ARBA" id="ARBA00022729"/>
    </source>
</evidence>
<name>S9NXK6_CYSF2</name>
<feature type="chain" id="PRO_5004554383" description="Outer membrane protein beta-barrel domain-containing protein" evidence="2">
    <location>
        <begin position="25"/>
        <end position="200"/>
    </location>
</feature>
<dbReference type="InterPro" id="IPR027385">
    <property type="entry name" value="Beta-barrel_OMP"/>
</dbReference>
<protein>
    <recommendedName>
        <fullName evidence="3">Outer membrane protein beta-barrel domain-containing protein</fullName>
    </recommendedName>
</protein>
<evidence type="ECO:0000313" key="5">
    <source>
        <dbReference type="Proteomes" id="UP000011682"/>
    </source>
</evidence>
<sequence>MEMKTPLLTAVLALLPTAALSATAPEGVPLEVRRGFFTEADIGVFFTVGGLNRYSNAQTYLQLGVGYDIADRVTLGVHFGLGASAANCFASYLPGTNECARSDNFSVVFADVTAGYLVPLATRFYLVPKLAAGLSRLDLSPTGTGDPAEPQTVPNAGVGIGVEYATPLDHFSVGADVMARYLIGPNIPTFAVFPRVKYTF</sequence>
<gene>
    <name evidence="4" type="ORF">D187_006713</name>
</gene>
<organism evidence="4 5">
    <name type="scientific">Cystobacter fuscus (strain ATCC 25194 / DSM 2262 / NBRC 100088 / M29)</name>
    <dbReference type="NCBI Taxonomy" id="1242864"/>
    <lineage>
        <taxon>Bacteria</taxon>
        <taxon>Pseudomonadati</taxon>
        <taxon>Myxococcota</taxon>
        <taxon>Myxococcia</taxon>
        <taxon>Myxococcales</taxon>
        <taxon>Cystobacterineae</taxon>
        <taxon>Archangiaceae</taxon>
        <taxon>Cystobacter</taxon>
    </lineage>
</organism>